<protein>
    <submittedName>
        <fullName evidence="2">Uncharacterized protein</fullName>
    </submittedName>
</protein>
<evidence type="ECO:0000313" key="1">
    <source>
        <dbReference type="EMBL" id="AEC00271.1"/>
    </source>
</evidence>
<dbReference type="Proteomes" id="UP000011124">
    <property type="component" value="Chromosome"/>
</dbReference>
<gene>
    <name evidence="1" type="ordered locus">Selsp_1312</name>
    <name evidence="2" type="ORF">SELSPUOL_00910</name>
</gene>
<evidence type="ECO:0000313" key="2">
    <source>
        <dbReference type="EMBL" id="EEX77634.1"/>
    </source>
</evidence>
<name>C9LUA3_SELS3</name>
<dbReference type="EMBL" id="CP002637">
    <property type="protein sequence ID" value="AEC00271.1"/>
    <property type="molecule type" value="Genomic_DNA"/>
</dbReference>
<keyword evidence="4" id="KW-1185">Reference proteome</keyword>
<dbReference type="AlphaFoldDB" id="C9LUA3"/>
<reference evidence="1 4" key="2">
    <citation type="submission" date="2011-04" db="EMBL/GenBank/DDBJ databases">
        <title>The complete genome of Selenomonas sputigena DSM 20758.</title>
        <authorList>
            <consortium name="US DOE Joint Genome Institute (JGI-PGF)"/>
            <person name="Lucas S."/>
            <person name="Copeland A."/>
            <person name="Lapidus A."/>
            <person name="Bruce D."/>
            <person name="Goodwin L."/>
            <person name="Pitluck S."/>
            <person name="Peters L."/>
            <person name="Kyrpides N."/>
            <person name="Mavromatis K."/>
            <person name="Ivanova N."/>
            <person name="Ovchinnikova G."/>
            <person name="Teshima H."/>
            <person name="Detter J.C."/>
            <person name="Tapia R."/>
            <person name="Han C."/>
            <person name="Land M."/>
            <person name="Hauser L."/>
            <person name="Markowitz V."/>
            <person name="Cheng J.-F."/>
            <person name="Hugenholtz P."/>
            <person name="Woyke T."/>
            <person name="Wu D."/>
            <person name="Gronow S."/>
            <person name="Wellnitz S."/>
            <person name="Schneider S."/>
            <person name="Klenk H.-P."/>
            <person name="Eisen J.A."/>
        </authorList>
    </citation>
    <scope>NUCLEOTIDE SEQUENCE [LARGE SCALE GENOMIC DNA]</scope>
    <source>
        <strain evidence="1">ATCC 35185</strain>
        <strain evidence="4">ATCC 35185 / DSM 20758 / VPI D19B-28</strain>
    </source>
</reference>
<dbReference type="Proteomes" id="UP000003505">
    <property type="component" value="Unassembled WGS sequence"/>
</dbReference>
<proteinExistence type="predicted"/>
<sequence length="130" mass="14314">MENEYLAKFDADGRRETTVVRGIHYTTKEERQAYIDDGYIPISDEDYQHYIGNRGAGDNGTGYIRDIKTGKPVSAPPAPAVDEEPQELPVDPERLAVYEAMAAQDERLAAQAERIAALEAALKTKGGDSK</sequence>
<accession>C9LUA3</accession>
<dbReference type="HOGENOM" id="CLU_2036427_0_0_9"/>
<evidence type="ECO:0000313" key="4">
    <source>
        <dbReference type="Proteomes" id="UP000011124"/>
    </source>
</evidence>
<dbReference type="STRING" id="546271.Selsp_1312"/>
<dbReference type="RefSeq" id="WP_006192108.1">
    <property type="nucleotide sequence ID" value="NC_015437.1"/>
</dbReference>
<organism evidence="2 3">
    <name type="scientific">Selenomonas sputigena (strain ATCC 35185 / DSM 20758 / CCUG 44933 / VPI D19B-28)</name>
    <dbReference type="NCBI Taxonomy" id="546271"/>
    <lineage>
        <taxon>Bacteria</taxon>
        <taxon>Bacillati</taxon>
        <taxon>Bacillota</taxon>
        <taxon>Negativicutes</taxon>
        <taxon>Selenomonadales</taxon>
        <taxon>Selenomonadaceae</taxon>
        <taxon>Selenomonas</taxon>
    </lineage>
</organism>
<dbReference type="KEGG" id="ssg:Selsp_1312"/>
<dbReference type="EMBL" id="ACKP02000015">
    <property type="protein sequence ID" value="EEX77634.1"/>
    <property type="molecule type" value="Genomic_DNA"/>
</dbReference>
<dbReference type="OrthoDB" id="1668285at2"/>
<reference evidence="2 3" key="1">
    <citation type="submission" date="2009-09" db="EMBL/GenBank/DDBJ databases">
        <authorList>
            <person name="Weinstock G."/>
            <person name="Sodergren E."/>
            <person name="Clifton S."/>
            <person name="Fulton L."/>
            <person name="Fulton B."/>
            <person name="Courtney L."/>
            <person name="Fronick C."/>
            <person name="Harrison M."/>
            <person name="Strong C."/>
            <person name="Farmer C."/>
            <person name="Delahaunty K."/>
            <person name="Markovic C."/>
            <person name="Hall O."/>
            <person name="Minx P."/>
            <person name="Tomlinson C."/>
            <person name="Mitreva M."/>
            <person name="Nelson J."/>
            <person name="Hou S."/>
            <person name="Wollam A."/>
            <person name="Pepin K.H."/>
            <person name="Johnson M."/>
            <person name="Bhonagiri V."/>
            <person name="Nash W.E."/>
            <person name="Warren W."/>
            <person name="Chinwalla A."/>
            <person name="Mardis E.R."/>
            <person name="Wilson R.K."/>
        </authorList>
    </citation>
    <scope>NUCLEOTIDE SEQUENCE [LARGE SCALE GENOMIC DNA]</scope>
    <source>
        <strain evidence="2">ATCC 35185</strain>
        <strain evidence="3">ATCC 35185 / DSM 20758 / VPI D19B-28</strain>
    </source>
</reference>
<evidence type="ECO:0000313" key="3">
    <source>
        <dbReference type="Proteomes" id="UP000003505"/>
    </source>
</evidence>